<dbReference type="EMBL" id="KQ256253">
    <property type="protein sequence ID" value="KNC69270.1"/>
    <property type="molecule type" value="Genomic_DNA"/>
</dbReference>
<dbReference type="GeneID" id="25918726"/>
<organism evidence="2 3">
    <name type="scientific">Sphaeroforma arctica JP610</name>
    <dbReference type="NCBI Taxonomy" id="667725"/>
    <lineage>
        <taxon>Eukaryota</taxon>
        <taxon>Ichthyosporea</taxon>
        <taxon>Ichthyophonida</taxon>
        <taxon>Sphaeroforma</taxon>
    </lineage>
</organism>
<keyword evidence="1" id="KW-0472">Membrane</keyword>
<keyword evidence="3" id="KW-1185">Reference proteome</keyword>
<proteinExistence type="predicted"/>
<evidence type="ECO:0000313" key="3">
    <source>
        <dbReference type="Proteomes" id="UP000054560"/>
    </source>
</evidence>
<evidence type="ECO:0000313" key="2">
    <source>
        <dbReference type="EMBL" id="KNC69270.1"/>
    </source>
</evidence>
<feature type="non-terminal residue" evidence="2">
    <location>
        <position position="1"/>
    </location>
</feature>
<feature type="transmembrane region" description="Helical" evidence="1">
    <location>
        <begin position="40"/>
        <end position="58"/>
    </location>
</feature>
<protein>
    <submittedName>
        <fullName evidence="2">Uncharacterized protein</fullName>
    </submittedName>
</protein>
<keyword evidence="1" id="KW-1133">Transmembrane helix</keyword>
<dbReference type="AlphaFoldDB" id="A0A0L0EXX5"/>
<accession>A0A0L0EXX5</accession>
<evidence type="ECO:0000256" key="1">
    <source>
        <dbReference type="SAM" id="Phobius"/>
    </source>
</evidence>
<sequence length="80" mass="8330">VIVLSSNLPVPPSEHASAELVSAPTDSFTKLVPSDTPLDLVLGAMTVALVLSVFGLRWGMANAEQIRVTAKRVTLSGASQ</sequence>
<gene>
    <name evidence="2" type="ORF">SARC_18222</name>
</gene>
<name>A0A0L0EXX5_9EUKA</name>
<dbReference type="Proteomes" id="UP000054560">
    <property type="component" value="Unassembled WGS sequence"/>
</dbReference>
<dbReference type="RefSeq" id="XP_014143172.1">
    <property type="nucleotide sequence ID" value="XM_014287697.1"/>
</dbReference>
<keyword evidence="1" id="KW-0812">Transmembrane</keyword>
<reference evidence="2 3" key="1">
    <citation type="submission" date="2011-02" db="EMBL/GenBank/DDBJ databases">
        <title>The Genome Sequence of Sphaeroforma arctica JP610.</title>
        <authorList>
            <consortium name="The Broad Institute Genome Sequencing Platform"/>
            <person name="Russ C."/>
            <person name="Cuomo C."/>
            <person name="Young S.K."/>
            <person name="Zeng Q."/>
            <person name="Gargeya S."/>
            <person name="Alvarado L."/>
            <person name="Berlin A."/>
            <person name="Chapman S.B."/>
            <person name="Chen Z."/>
            <person name="Freedman E."/>
            <person name="Gellesch M."/>
            <person name="Goldberg J."/>
            <person name="Griggs A."/>
            <person name="Gujja S."/>
            <person name="Heilman E."/>
            <person name="Heiman D."/>
            <person name="Howarth C."/>
            <person name="Mehta T."/>
            <person name="Neiman D."/>
            <person name="Pearson M."/>
            <person name="Roberts A."/>
            <person name="Saif S."/>
            <person name="Shea T."/>
            <person name="Shenoy N."/>
            <person name="Sisk P."/>
            <person name="Stolte C."/>
            <person name="Sykes S."/>
            <person name="White J."/>
            <person name="Yandava C."/>
            <person name="Burger G."/>
            <person name="Gray M.W."/>
            <person name="Holland P.W.H."/>
            <person name="King N."/>
            <person name="Lang F.B.F."/>
            <person name="Roger A.J."/>
            <person name="Ruiz-Trillo I."/>
            <person name="Haas B."/>
            <person name="Nusbaum C."/>
            <person name="Birren B."/>
        </authorList>
    </citation>
    <scope>NUCLEOTIDE SEQUENCE [LARGE SCALE GENOMIC DNA]</scope>
    <source>
        <strain evidence="2 3">JP610</strain>
    </source>
</reference>